<evidence type="ECO:0000256" key="2">
    <source>
        <dbReference type="ARBA" id="ARBA00006283"/>
    </source>
</evidence>
<evidence type="ECO:0000256" key="1">
    <source>
        <dbReference type="ARBA" id="ARBA00004123"/>
    </source>
</evidence>
<feature type="region of interest" description="Disordered" evidence="7">
    <location>
        <begin position="1"/>
        <end position="42"/>
    </location>
</feature>
<evidence type="ECO:0000313" key="9">
    <source>
        <dbReference type="EMBL" id="EDO17761.1"/>
    </source>
</evidence>
<dbReference type="InterPro" id="IPR024145">
    <property type="entry name" value="His_deAcase_SAP30/SAP30L"/>
</dbReference>
<sequence length="170" mass="19183">MARTTASNSESEAKTSKSTNTGSSYGGQSNSGARNTAKQRLTAAQSQYIKNLVKTHITNNHPGLKSRPHPLDFEMYSDDILRRYKDHFKLGTEDNLTLDGYMLGSQLGSRTYSGELNKVGKPEARVLKKDLADEVKKHFLSYGIKETVCIPHFIYKVKTQKKKFKMEFND</sequence>
<evidence type="ECO:0000259" key="8">
    <source>
        <dbReference type="Pfam" id="PF13867"/>
    </source>
</evidence>
<dbReference type="InterPro" id="IPR038291">
    <property type="entry name" value="SAP30_C_sf"/>
</dbReference>
<dbReference type="GO" id="GO:0003714">
    <property type="term" value="F:transcription corepressor activity"/>
    <property type="evidence" value="ECO:0007669"/>
    <property type="project" value="EnsemblFungi"/>
</dbReference>
<keyword evidence="5" id="KW-0804">Transcription</keyword>
<keyword evidence="4" id="KW-0805">Transcription regulation</keyword>
<dbReference type="GO" id="GO:0034605">
    <property type="term" value="P:cellular response to heat"/>
    <property type="evidence" value="ECO:0007669"/>
    <property type="project" value="EnsemblFungi"/>
</dbReference>
<dbReference type="OMA" id="THITNNH"/>
<dbReference type="Gene3D" id="6.10.160.20">
    <property type="match status" value="1"/>
</dbReference>
<organism evidence="10">
    <name type="scientific">Vanderwaltozyma polyspora (strain ATCC 22028 / DSM 70294 / BCRC 21397 / CBS 2163 / NBRC 10782 / NRRL Y-8283 / UCD 57-17)</name>
    <name type="common">Kluyveromyces polysporus</name>
    <dbReference type="NCBI Taxonomy" id="436907"/>
    <lineage>
        <taxon>Eukaryota</taxon>
        <taxon>Fungi</taxon>
        <taxon>Dikarya</taxon>
        <taxon>Ascomycota</taxon>
        <taxon>Saccharomycotina</taxon>
        <taxon>Saccharomycetes</taxon>
        <taxon>Saccharomycetales</taxon>
        <taxon>Saccharomycetaceae</taxon>
        <taxon>Vanderwaltozyma</taxon>
    </lineage>
</organism>
<feature type="domain" description="Histone deacetylase complex subunit SAP30 Sin3 binding" evidence="8">
    <location>
        <begin position="125"/>
        <end position="158"/>
    </location>
</feature>
<evidence type="ECO:0000256" key="3">
    <source>
        <dbReference type="ARBA" id="ARBA00022491"/>
    </source>
</evidence>
<dbReference type="GO" id="GO:0016479">
    <property type="term" value="P:negative regulation of transcription by RNA polymerase I"/>
    <property type="evidence" value="ECO:0007669"/>
    <property type="project" value="EnsemblFungi"/>
</dbReference>
<dbReference type="InterPro" id="IPR025718">
    <property type="entry name" value="SAP30_Sin3-bd"/>
</dbReference>
<dbReference type="OrthoDB" id="510958at2759"/>
<dbReference type="KEGG" id="vpo:Kpol_541p4"/>
<dbReference type="AlphaFoldDB" id="A7TIU9"/>
<dbReference type="HOGENOM" id="CLU_106811_0_0_1"/>
<protein>
    <recommendedName>
        <fullName evidence="8">Histone deacetylase complex subunit SAP30 Sin3 binding domain-containing protein</fullName>
    </recommendedName>
</protein>
<dbReference type="PANTHER" id="PTHR13286">
    <property type="entry name" value="SAP30"/>
    <property type="match status" value="1"/>
</dbReference>
<dbReference type="FunCoup" id="A7TIU9">
    <property type="interactions" value="153"/>
</dbReference>
<evidence type="ECO:0000256" key="6">
    <source>
        <dbReference type="ARBA" id="ARBA00023242"/>
    </source>
</evidence>
<dbReference type="PANTHER" id="PTHR13286:SF6">
    <property type="entry name" value="HISTONE DEACETYLASE COMPLEX SUBUNIT SAP30L-RELATED"/>
    <property type="match status" value="1"/>
</dbReference>
<dbReference type="Proteomes" id="UP000000267">
    <property type="component" value="Unassembled WGS sequence"/>
</dbReference>
<comment type="subcellular location">
    <subcellularLocation>
        <location evidence="1">Nucleus</location>
    </subcellularLocation>
</comment>
<dbReference type="GO" id="GO:0045944">
    <property type="term" value="P:positive regulation of transcription by RNA polymerase II"/>
    <property type="evidence" value="ECO:0007669"/>
    <property type="project" value="EnsemblFungi"/>
</dbReference>
<evidence type="ECO:0000313" key="10">
    <source>
        <dbReference type="Proteomes" id="UP000000267"/>
    </source>
</evidence>
<dbReference type="EMBL" id="DS480398">
    <property type="protein sequence ID" value="EDO17761.1"/>
    <property type="molecule type" value="Genomic_DNA"/>
</dbReference>
<dbReference type="eggNOG" id="ENOG502RZ9X">
    <property type="taxonomic scope" value="Eukaryota"/>
</dbReference>
<keyword evidence="10" id="KW-1185">Reference proteome</keyword>
<evidence type="ECO:0000256" key="5">
    <source>
        <dbReference type="ARBA" id="ARBA00023163"/>
    </source>
</evidence>
<name>A7TIU9_VANPO</name>
<dbReference type="STRING" id="436907.A7TIU9"/>
<proteinExistence type="inferred from homology"/>
<evidence type="ECO:0000256" key="7">
    <source>
        <dbReference type="SAM" id="MobiDB-lite"/>
    </source>
</evidence>
<dbReference type="GO" id="GO:0061186">
    <property type="term" value="P:negative regulation of silent mating-type cassette heterochromatin formation"/>
    <property type="evidence" value="ECO:0007669"/>
    <property type="project" value="EnsemblFungi"/>
</dbReference>
<dbReference type="GO" id="GO:2000219">
    <property type="term" value="P:positive regulation of invasive growth in response to glucose limitation"/>
    <property type="evidence" value="ECO:0007669"/>
    <property type="project" value="EnsemblFungi"/>
</dbReference>
<dbReference type="GeneID" id="5546010"/>
<dbReference type="InParanoid" id="A7TIU9"/>
<dbReference type="GO" id="GO:0033698">
    <property type="term" value="C:Rpd3L complex"/>
    <property type="evidence" value="ECO:0007669"/>
    <property type="project" value="EnsemblFungi"/>
</dbReference>
<evidence type="ECO:0000256" key="4">
    <source>
        <dbReference type="ARBA" id="ARBA00023015"/>
    </source>
</evidence>
<reference evidence="9 10" key="1">
    <citation type="journal article" date="2007" name="Proc. Natl. Acad. Sci. U.S.A.">
        <title>Independent sorting-out of thousands of duplicated gene pairs in two yeast species descended from a whole-genome duplication.</title>
        <authorList>
            <person name="Scannell D.R."/>
            <person name="Frank A.C."/>
            <person name="Conant G.C."/>
            <person name="Byrne K.P."/>
            <person name="Woolfit M."/>
            <person name="Wolfe K.H."/>
        </authorList>
    </citation>
    <scope>NUCLEOTIDE SEQUENCE [LARGE SCALE GENOMIC DNA]</scope>
    <source>
        <strain evidence="10">ATCC 22028 / DSM 70294 / BCRC 21397 / CBS 2163 / NBRC 10782 / NRRL Y-8283 / UCD 57-17</strain>
    </source>
</reference>
<comment type="similarity">
    <text evidence="2">Belongs to the SAP30 family.</text>
</comment>
<dbReference type="GO" id="GO:0061188">
    <property type="term" value="P:negative regulation of rDNA heterochromatin formation"/>
    <property type="evidence" value="ECO:0007669"/>
    <property type="project" value="EnsemblFungi"/>
</dbReference>
<dbReference type="PhylomeDB" id="A7TIU9"/>
<keyword evidence="3" id="KW-0678">Repressor</keyword>
<keyword evidence="6" id="KW-0539">Nucleus</keyword>
<dbReference type="Pfam" id="PF13867">
    <property type="entry name" value="SAP30_Sin3_bdg"/>
    <property type="match status" value="1"/>
</dbReference>
<accession>A7TIU9</accession>
<dbReference type="RefSeq" id="XP_001645619.1">
    <property type="nucleotide sequence ID" value="XM_001645569.1"/>
</dbReference>
<gene>
    <name evidence="9" type="ORF">Kpol_541p4</name>
</gene>